<dbReference type="CDD" id="cd00462">
    <property type="entry name" value="PTH"/>
    <property type="match status" value="1"/>
</dbReference>
<dbReference type="GO" id="GO:0005737">
    <property type="term" value="C:cytoplasm"/>
    <property type="evidence" value="ECO:0007669"/>
    <property type="project" value="UniProtKB-SubCell"/>
</dbReference>
<dbReference type="InterPro" id="IPR036416">
    <property type="entry name" value="Pept_tRNA_hydro_sf"/>
</dbReference>
<dbReference type="AlphaFoldDB" id="A0A0S4RS69"/>
<dbReference type="InterPro" id="IPR001328">
    <property type="entry name" value="Pept_tRNA_hydro"/>
</dbReference>
<dbReference type="GO" id="GO:0006515">
    <property type="term" value="P:protein quality control for misfolded or incompletely synthesized proteins"/>
    <property type="evidence" value="ECO:0007669"/>
    <property type="project" value="UniProtKB-UniRule"/>
</dbReference>
<evidence type="ECO:0000256" key="5">
    <source>
        <dbReference type="ARBA" id="ARBA00038063"/>
    </source>
</evidence>
<accession>A0A0S4RS69</accession>
<keyword evidence="4 7" id="KW-0694">RNA-binding</keyword>
<protein>
    <recommendedName>
        <fullName evidence="6 7">Peptidyl-tRNA hydrolase</fullName>
        <shortName evidence="7">Pth</shortName>
        <ecNumber evidence="1 7">3.1.1.29</ecNumber>
    </recommendedName>
</protein>
<dbReference type="EMBL" id="FAVB01000002">
    <property type="protein sequence ID" value="CUU76325.1"/>
    <property type="molecule type" value="Genomic_DNA"/>
</dbReference>
<dbReference type="NCBIfam" id="TIGR00447">
    <property type="entry name" value="pth"/>
    <property type="match status" value="1"/>
</dbReference>
<keyword evidence="7" id="KW-0963">Cytoplasm</keyword>
<evidence type="ECO:0000256" key="9">
    <source>
        <dbReference type="RuleBase" id="RU004320"/>
    </source>
</evidence>
<comment type="function">
    <text evidence="7">Hydrolyzes ribosome-free peptidyl-tRNAs (with 1 or more amino acids incorporated), which drop off the ribosome during protein synthesis, or as a result of ribosome stalling.</text>
</comment>
<evidence type="ECO:0000256" key="6">
    <source>
        <dbReference type="ARBA" id="ARBA00050038"/>
    </source>
</evidence>
<gene>
    <name evidence="7 11" type="primary">pth</name>
    <name evidence="11" type="ORF">ERS686654_00745</name>
    <name evidence="10" type="ORF">ERS739220_00478</name>
</gene>
<name>A0A0S4RS69_CAMHY</name>
<feature type="binding site" evidence="7">
    <location>
        <position position="107"/>
    </location>
    <ligand>
        <name>tRNA</name>
        <dbReference type="ChEBI" id="CHEBI:17843"/>
    </ligand>
</feature>
<feature type="active site" description="Proton acceptor" evidence="7">
    <location>
        <position position="19"/>
    </location>
</feature>
<dbReference type="PROSITE" id="PS01196">
    <property type="entry name" value="PEPT_TRNA_HYDROL_2"/>
    <property type="match status" value="1"/>
</dbReference>
<dbReference type="Gene3D" id="3.40.50.1470">
    <property type="entry name" value="Peptidyl-tRNA hydrolase"/>
    <property type="match status" value="1"/>
</dbReference>
<dbReference type="GO" id="GO:0000049">
    <property type="term" value="F:tRNA binding"/>
    <property type="evidence" value="ECO:0007669"/>
    <property type="project" value="UniProtKB-UniRule"/>
</dbReference>
<organism evidence="11 12">
    <name type="scientific">Campylobacter hyointestinalis subsp. hyointestinalis</name>
    <dbReference type="NCBI Taxonomy" id="91352"/>
    <lineage>
        <taxon>Bacteria</taxon>
        <taxon>Pseudomonadati</taxon>
        <taxon>Campylobacterota</taxon>
        <taxon>Epsilonproteobacteria</taxon>
        <taxon>Campylobacterales</taxon>
        <taxon>Campylobacteraceae</taxon>
        <taxon>Campylobacter</taxon>
    </lineage>
</organism>
<evidence type="ECO:0000256" key="1">
    <source>
        <dbReference type="ARBA" id="ARBA00013260"/>
    </source>
</evidence>
<feature type="site" description="Discriminates between blocked and unblocked aminoacyl-tRNA" evidence="7">
    <location>
        <position position="9"/>
    </location>
</feature>
<proteinExistence type="inferred from homology"/>
<dbReference type="GO" id="GO:0004045">
    <property type="term" value="F:peptidyl-tRNA hydrolase activity"/>
    <property type="evidence" value="ECO:0007669"/>
    <property type="project" value="UniProtKB-UniRule"/>
</dbReference>
<comment type="similarity">
    <text evidence="5 7 9">Belongs to the PTH family.</text>
</comment>
<dbReference type="RefSeq" id="WP_059426213.1">
    <property type="nucleotide sequence ID" value="NZ_FAUT01000002.1"/>
</dbReference>
<dbReference type="PANTHER" id="PTHR17224:SF1">
    <property type="entry name" value="PEPTIDYL-TRNA HYDROLASE"/>
    <property type="match status" value="1"/>
</dbReference>
<reference evidence="12 13" key="1">
    <citation type="submission" date="2015-11" db="EMBL/GenBank/DDBJ databases">
        <authorList>
            <consortium name="Pathogen Informatics"/>
        </authorList>
    </citation>
    <scope>NUCLEOTIDE SEQUENCE [LARGE SCALE GENOMIC DNA]</scope>
    <source>
        <strain evidence="11 12">006A-0059</strain>
        <strain evidence="10 13">006A-0191</strain>
    </source>
</reference>
<keyword evidence="3 7" id="KW-0378">Hydrolase</keyword>
<dbReference type="Proteomes" id="UP000052237">
    <property type="component" value="Unassembled WGS sequence"/>
</dbReference>
<dbReference type="PANTHER" id="PTHR17224">
    <property type="entry name" value="PEPTIDYL-TRNA HYDROLASE"/>
    <property type="match status" value="1"/>
</dbReference>
<comment type="catalytic activity">
    <reaction evidence="7 8">
        <text>an N-acyl-L-alpha-aminoacyl-tRNA + H2O = an N-acyl-L-amino acid + a tRNA + H(+)</text>
        <dbReference type="Rhea" id="RHEA:54448"/>
        <dbReference type="Rhea" id="RHEA-COMP:10123"/>
        <dbReference type="Rhea" id="RHEA-COMP:13883"/>
        <dbReference type="ChEBI" id="CHEBI:15377"/>
        <dbReference type="ChEBI" id="CHEBI:15378"/>
        <dbReference type="ChEBI" id="CHEBI:59874"/>
        <dbReference type="ChEBI" id="CHEBI:78442"/>
        <dbReference type="ChEBI" id="CHEBI:138191"/>
        <dbReference type="EC" id="3.1.1.29"/>
    </reaction>
</comment>
<dbReference type="SUPFAM" id="SSF53178">
    <property type="entry name" value="Peptidyl-tRNA hydrolase-like"/>
    <property type="match status" value="1"/>
</dbReference>
<dbReference type="Proteomes" id="UP000052257">
    <property type="component" value="Unassembled WGS sequence"/>
</dbReference>
<comment type="caution">
    <text evidence="11">The sequence shown here is derived from an EMBL/GenBank/DDBJ whole genome shotgun (WGS) entry which is preliminary data.</text>
</comment>
<keyword evidence="12" id="KW-1185">Reference proteome</keyword>
<dbReference type="Pfam" id="PF01195">
    <property type="entry name" value="Pept_tRNA_hydro"/>
    <property type="match status" value="1"/>
</dbReference>
<evidence type="ECO:0000313" key="10">
    <source>
        <dbReference type="EMBL" id="CUU73089.1"/>
    </source>
</evidence>
<evidence type="ECO:0000256" key="7">
    <source>
        <dbReference type="HAMAP-Rule" id="MF_00083"/>
    </source>
</evidence>
<dbReference type="GO" id="GO:0072344">
    <property type="term" value="P:rescue of stalled ribosome"/>
    <property type="evidence" value="ECO:0007669"/>
    <property type="project" value="UniProtKB-UniRule"/>
</dbReference>
<dbReference type="EMBL" id="FAUW01000001">
    <property type="protein sequence ID" value="CUU73089.1"/>
    <property type="molecule type" value="Genomic_DNA"/>
</dbReference>
<comment type="function">
    <text evidence="7">Catalyzes the release of premature peptidyl moieties from peptidyl-tRNA molecules trapped in stalled 50S ribosomal subunits, and thus maintains levels of free tRNAs and 50S ribosomes.</text>
</comment>
<comment type="subcellular location">
    <subcellularLocation>
        <location evidence="7">Cytoplasm</location>
    </subcellularLocation>
</comment>
<dbReference type="EC" id="3.1.1.29" evidence="1 7"/>
<keyword evidence="2 7" id="KW-0820">tRNA-binding</keyword>
<comment type="subunit">
    <text evidence="7">Monomer.</text>
</comment>
<dbReference type="PROSITE" id="PS01195">
    <property type="entry name" value="PEPT_TRNA_HYDROL_1"/>
    <property type="match status" value="1"/>
</dbReference>
<feature type="binding site" evidence="7">
    <location>
        <position position="61"/>
    </location>
    <ligand>
        <name>tRNA</name>
        <dbReference type="ChEBI" id="CHEBI:17843"/>
    </ligand>
</feature>
<evidence type="ECO:0000313" key="13">
    <source>
        <dbReference type="Proteomes" id="UP000052257"/>
    </source>
</evidence>
<feature type="binding site" evidence="7">
    <location>
        <position position="14"/>
    </location>
    <ligand>
        <name>tRNA</name>
        <dbReference type="ChEBI" id="CHEBI:17843"/>
    </ligand>
</feature>
<evidence type="ECO:0000256" key="2">
    <source>
        <dbReference type="ARBA" id="ARBA00022555"/>
    </source>
</evidence>
<evidence type="ECO:0000256" key="8">
    <source>
        <dbReference type="RuleBase" id="RU000673"/>
    </source>
</evidence>
<feature type="site" description="Stabilizes the basic form of H active site to accept a proton" evidence="7">
    <location>
        <position position="86"/>
    </location>
</feature>
<sequence length="186" mass="20383">MTLVVGLGNIGKEYENTRHNVGFMLADLLLFDGGFTDVSSAKFKGELFKKGSQLIVKPTTFMNASGLCVKSINDFYKPDHIIVVHDDLDIPFGSVRFKNGGSSGGHNGIKSIDSLIGNDYDRVRIGIGRTKGGVISYVLGEFTQEEKVVLKEILAHCKEAVLRLIQTNDIKQISSDFTRKPADFGL</sequence>
<evidence type="ECO:0000256" key="3">
    <source>
        <dbReference type="ARBA" id="ARBA00022801"/>
    </source>
</evidence>
<evidence type="ECO:0000256" key="4">
    <source>
        <dbReference type="ARBA" id="ARBA00022884"/>
    </source>
</evidence>
<dbReference type="InterPro" id="IPR018171">
    <property type="entry name" value="Pept_tRNA_hydro_CS"/>
</dbReference>
<accession>A0A9W5ANL8</accession>
<evidence type="ECO:0000313" key="12">
    <source>
        <dbReference type="Proteomes" id="UP000052237"/>
    </source>
</evidence>
<feature type="binding site" evidence="7">
    <location>
        <position position="63"/>
    </location>
    <ligand>
        <name>tRNA</name>
        <dbReference type="ChEBI" id="CHEBI:17843"/>
    </ligand>
</feature>
<dbReference type="HAMAP" id="MF_00083">
    <property type="entry name" value="Pept_tRNA_hydro_bact"/>
    <property type="match status" value="1"/>
</dbReference>
<dbReference type="FunFam" id="3.40.50.1470:FF:000001">
    <property type="entry name" value="Peptidyl-tRNA hydrolase"/>
    <property type="match status" value="1"/>
</dbReference>
<evidence type="ECO:0000313" key="11">
    <source>
        <dbReference type="EMBL" id="CUU76325.1"/>
    </source>
</evidence>